<dbReference type="Proteomes" id="UP001151760">
    <property type="component" value="Unassembled WGS sequence"/>
</dbReference>
<reference evidence="2" key="2">
    <citation type="submission" date="2022-01" db="EMBL/GenBank/DDBJ databases">
        <authorList>
            <person name="Yamashiro T."/>
            <person name="Shiraishi A."/>
            <person name="Satake H."/>
            <person name="Nakayama K."/>
        </authorList>
    </citation>
    <scope>NUCLEOTIDE SEQUENCE</scope>
</reference>
<comment type="caution">
    <text evidence="2">The sequence shown here is derived from an EMBL/GenBank/DDBJ whole genome shotgun (WGS) entry which is preliminary data.</text>
</comment>
<accession>A0ABQ5HTH3</accession>
<proteinExistence type="predicted"/>
<sequence length="143" mass="16000">MIIYFIKNNCTSSNDDSFGKEDVHSEEDDDDFYDDGSHCNLFMDEVNEIQGGGGWIQNDVGDSKDISSPQSSKSDNIQNENFTRLILENSNIHTTPKSRRSVAKNFGKECGKIFVRNQWEITVGKYVAKIVGKTCGKSVGKFS</sequence>
<evidence type="ECO:0000313" key="3">
    <source>
        <dbReference type="Proteomes" id="UP001151760"/>
    </source>
</evidence>
<name>A0ABQ5HTH3_9ASTR</name>
<gene>
    <name evidence="2" type="ORF">Tco_1079689</name>
</gene>
<evidence type="ECO:0000313" key="2">
    <source>
        <dbReference type="EMBL" id="GJT90844.1"/>
    </source>
</evidence>
<organism evidence="2 3">
    <name type="scientific">Tanacetum coccineum</name>
    <dbReference type="NCBI Taxonomy" id="301880"/>
    <lineage>
        <taxon>Eukaryota</taxon>
        <taxon>Viridiplantae</taxon>
        <taxon>Streptophyta</taxon>
        <taxon>Embryophyta</taxon>
        <taxon>Tracheophyta</taxon>
        <taxon>Spermatophyta</taxon>
        <taxon>Magnoliopsida</taxon>
        <taxon>eudicotyledons</taxon>
        <taxon>Gunneridae</taxon>
        <taxon>Pentapetalae</taxon>
        <taxon>asterids</taxon>
        <taxon>campanulids</taxon>
        <taxon>Asterales</taxon>
        <taxon>Asteraceae</taxon>
        <taxon>Asteroideae</taxon>
        <taxon>Anthemideae</taxon>
        <taxon>Anthemidinae</taxon>
        <taxon>Tanacetum</taxon>
    </lineage>
</organism>
<feature type="compositionally biased region" description="Low complexity" evidence="1">
    <location>
        <begin position="66"/>
        <end position="78"/>
    </location>
</feature>
<dbReference type="EMBL" id="BQNB010019961">
    <property type="protein sequence ID" value="GJT90844.1"/>
    <property type="molecule type" value="Genomic_DNA"/>
</dbReference>
<evidence type="ECO:0000256" key="1">
    <source>
        <dbReference type="SAM" id="MobiDB-lite"/>
    </source>
</evidence>
<keyword evidence="3" id="KW-1185">Reference proteome</keyword>
<reference evidence="2" key="1">
    <citation type="journal article" date="2022" name="Int. J. Mol. Sci.">
        <title>Draft Genome of Tanacetum Coccineum: Genomic Comparison of Closely Related Tanacetum-Family Plants.</title>
        <authorList>
            <person name="Yamashiro T."/>
            <person name="Shiraishi A."/>
            <person name="Nakayama K."/>
            <person name="Satake H."/>
        </authorList>
    </citation>
    <scope>NUCLEOTIDE SEQUENCE</scope>
</reference>
<feature type="region of interest" description="Disordered" evidence="1">
    <location>
        <begin position="52"/>
        <end position="79"/>
    </location>
</feature>
<protein>
    <submittedName>
        <fullName evidence="2">Uncharacterized protein</fullName>
    </submittedName>
</protein>